<dbReference type="InterPro" id="IPR004360">
    <property type="entry name" value="Glyas_Fos-R_dOase_dom"/>
</dbReference>
<organism evidence="2 3">
    <name type="scientific">Streptomyces luteolifulvus</name>
    <dbReference type="NCBI Taxonomy" id="2615112"/>
    <lineage>
        <taxon>Bacteria</taxon>
        <taxon>Bacillati</taxon>
        <taxon>Actinomycetota</taxon>
        <taxon>Actinomycetes</taxon>
        <taxon>Kitasatosporales</taxon>
        <taxon>Streptomycetaceae</taxon>
        <taxon>Streptomyces</taxon>
    </lineage>
</organism>
<dbReference type="RefSeq" id="WP_150946027.1">
    <property type="nucleotide sequence ID" value="NZ_VZRB01000004.1"/>
</dbReference>
<dbReference type="Proteomes" id="UP000442707">
    <property type="component" value="Unassembled WGS sequence"/>
</dbReference>
<dbReference type="Gene3D" id="3.10.180.10">
    <property type="entry name" value="2,3-Dihydroxybiphenyl 1,2-Dioxygenase, domain 1"/>
    <property type="match status" value="1"/>
</dbReference>
<dbReference type="Pfam" id="PF00903">
    <property type="entry name" value="Glyoxalase"/>
    <property type="match status" value="1"/>
</dbReference>
<sequence length="141" mass="15458">MDADGRNTLARGRVATRLPAQDLDRARRFYSETLGLEPVDERPGGLLYRCGGVDFALFRSVGASPGTFTQMGWEVDDIETVVSQLQQRGVVFEEVDLPGLRTKDGIADIEGNYPSKGARGERAAWFRDSEGNLLGIGEPVR</sequence>
<comment type="caution">
    <text evidence="2">The sequence shown here is derived from an EMBL/GenBank/DDBJ whole genome shotgun (WGS) entry which is preliminary data.</text>
</comment>
<dbReference type="InterPro" id="IPR029068">
    <property type="entry name" value="Glyas_Bleomycin-R_OHBP_Dase"/>
</dbReference>
<reference evidence="2 3" key="1">
    <citation type="submission" date="2019-09" db="EMBL/GenBank/DDBJ databases">
        <title>Screening of Novel Bioactive Compounds from Soil-Associated.</title>
        <authorList>
            <person name="Zhao S."/>
        </authorList>
    </citation>
    <scope>NUCLEOTIDE SEQUENCE [LARGE SCALE GENOMIC DNA]</scope>
    <source>
        <strain evidence="2 3">HIT-DPA4</strain>
    </source>
</reference>
<evidence type="ECO:0000313" key="3">
    <source>
        <dbReference type="Proteomes" id="UP000442707"/>
    </source>
</evidence>
<dbReference type="AlphaFoldDB" id="A0A6H9V5I6"/>
<evidence type="ECO:0000313" key="2">
    <source>
        <dbReference type="EMBL" id="KAB1148749.1"/>
    </source>
</evidence>
<dbReference type="PROSITE" id="PS51819">
    <property type="entry name" value="VOC"/>
    <property type="match status" value="1"/>
</dbReference>
<protein>
    <submittedName>
        <fullName evidence="2">VOC family protein</fullName>
    </submittedName>
</protein>
<gene>
    <name evidence="2" type="ORF">F7R91_08190</name>
</gene>
<accession>A0A6H9V5I6</accession>
<name>A0A6H9V5I6_9ACTN</name>
<proteinExistence type="predicted"/>
<evidence type="ECO:0000259" key="1">
    <source>
        <dbReference type="PROSITE" id="PS51819"/>
    </source>
</evidence>
<dbReference type="EMBL" id="VZRB01000004">
    <property type="protein sequence ID" value="KAB1148749.1"/>
    <property type="molecule type" value="Genomic_DNA"/>
</dbReference>
<dbReference type="InterPro" id="IPR037523">
    <property type="entry name" value="VOC_core"/>
</dbReference>
<feature type="domain" description="VOC" evidence="1">
    <location>
        <begin position="10"/>
        <end position="139"/>
    </location>
</feature>
<keyword evidence="3" id="KW-1185">Reference proteome</keyword>
<dbReference type="SUPFAM" id="SSF54593">
    <property type="entry name" value="Glyoxalase/Bleomycin resistance protein/Dihydroxybiphenyl dioxygenase"/>
    <property type="match status" value="1"/>
</dbReference>